<accession>A0A9X2KRB9</accession>
<evidence type="ECO:0000256" key="1">
    <source>
        <dbReference type="ARBA" id="ARBA00023015"/>
    </source>
</evidence>
<dbReference type="InterPro" id="IPR036388">
    <property type="entry name" value="WH-like_DNA-bd_sf"/>
</dbReference>
<dbReference type="Gene3D" id="1.10.10.10">
    <property type="entry name" value="Winged helix-like DNA-binding domain superfamily/Winged helix DNA-binding domain"/>
    <property type="match status" value="1"/>
</dbReference>
<dbReference type="InterPro" id="IPR014757">
    <property type="entry name" value="Tscrpt_reg_IclR_C"/>
</dbReference>
<dbReference type="GO" id="GO:0003700">
    <property type="term" value="F:DNA-binding transcription factor activity"/>
    <property type="evidence" value="ECO:0007669"/>
    <property type="project" value="TreeGrafter"/>
</dbReference>
<reference evidence="6" key="1">
    <citation type="submission" date="2022-05" db="EMBL/GenBank/DDBJ databases">
        <title>Sphingomonas sp. strain RP10 Genome sequencing and assembly.</title>
        <authorList>
            <person name="Kim I."/>
        </authorList>
    </citation>
    <scope>NUCLEOTIDE SEQUENCE</scope>
    <source>
        <strain evidence="6">RP10</strain>
    </source>
</reference>
<keyword evidence="1" id="KW-0805">Transcription regulation</keyword>
<evidence type="ECO:0000256" key="3">
    <source>
        <dbReference type="ARBA" id="ARBA00023163"/>
    </source>
</evidence>
<dbReference type="SUPFAM" id="SSF55781">
    <property type="entry name" value="GAF domain-like"/>
    <property type="match status" value="1"/>
</dbReference>
<feature type="compositionally biased region" description="Basic and acidic residues" evidence="4">
    <location>
        <begin position="132"/>
        <end position="152"/>
    </location>
</feature>
<dbReference type="InterPro" id="IPR050707">
    <property type="entry name" value="HTH_MetabolicPath_Reg"/>
</dbReference>
<comment type="caution">
    <text evidence="6">The sequence shown here is derived from an EMBL/GenBank/DDBJ whole genome shotgun (WGS) entry which is preliminary data.</text>
</comment>
<feature type="region of interest" description="Disordered" evidence="4">
    <location>
        <begin position="127"/>
        <end position="152"/>
    </location>
</feature>
<dbReference type="SMART" id="SM00346">
    <property type="entry name" value="HTH_ICLR"/>
    <property type="match status" value="1"/>
</dbReference>
<evidence type="ECO:0000256" key="4">
    <source>
        <dbReference type="SAM" id="MobiDB-lite"/>
    </source>
</evidence>
<dbReference type="PANTHER" id="PTHR30136">
    <property type="entry name" value="HELIX-TURN-HELIX TRANSCRIPTIONAL REGULATOR, ICLR FAMILY"/>
    <property type="match status" value="1"/>
</dbReference>
<dbReference type="Gene3D" id="3.30.450.40">
    <property type="match status" value="1"/>
</dbReference>
<evidence type="ECO:0000259" key="5">
    <source>
        <dbReference type="PROSITE" id="PS51078"/>
    </source>
</evidence>
<feature type="domain" description="IclR-ED" evidence="5">
    <location>
        <begin position="74"/>
        <end position="152"/>
    </location>
</feature>
<keyword evidence="3" id="KW-0804">Transcription</keyword>
<dbReference type="RefSeq" id="WP_254289863.1">
    <property type="nucleotide sequence ID" value="NZ_JAMLDY010000017.1"/>
</dbReference>
<dbReference type="Pfam" id="PF01614">
    <property type="entry name" value="IclR_C"/>
    <property type="match status" value="1"/>
</dbReference>
<evidence type="ECO:0000313" key="6">
    <source>
        <dbReference type="EMBL" id="MCP3735865.1"/>
    </source>
</evidence>
<sequence>MIHPGRTDRTTVGNQTLMRGLDTVEAVASGAATLALLADRLGSTCSTAHRLATSLVGRDYPASTPRSGYRRGAKLLALGHLAPAQADIAQMARPDLEDLAAATEDTAHFGVLAGDEAVYCDKVTGRRRRTRVRPEGKRGSDPLRRGTSRDLG</sequence>
<keyword evidence="2" id="KW-0238">DNA-binding</keyword>
<gene>
    <name evidence="6" type="ORF">M9979_13385</name>
</gene>
<dbReference type="Proteomes" id="UP001139486">
    <property type="component" value="Unassembled WGS sequence"/>
</dbReference>
<dbReference type="InterPro" id="IPR029016">
    <property type="entry name" value="GAF-like_dom_sf"/>
</dbReference>
<keyword evidence="7" id="KW-1185">Reference proteome</keyword>
<dbReference type="InterPro" id="IPR005471">
    <property type="entry name" value="Tscrpt_reg_IclR_N"/>
</dbReference>
<dbReference type="EMBL" id="JAMLDY010000017">
    <property type="protein sequence ID" value="MCP3735865.1"/>
    <property type="molecule type" value="Genomic_DNA"/>
</dbReference>
<evidence type="ECO:0000256" key="2">
    <source>
        <dbReference type="ARBA" id="ARBA00023125"/>
    </source>
</evidence>
<dbReference type="PANTHER" id="PTHR30136:SF35">
    <property type="entry name" value="HTH-TYPE TRANSCRIPTIONAL REGULATOR RV1719"/>
    <property type="match status" value="1"/>
</dbReference>
<dbReference type="GO" id="GO:0003677">
    <property type="term" value="F:DNA binding"/>
    <property type="evidence" value="ECO:0007669"/>
    <property type="project" value="UniProtKB-KW"/>
</dbReference>
<organism evidence="6 7">
    <name type="scientific">Sphingomonas liriopis</name>
    <dbReference type="NCBI Taxonomy" id="2949094"/>
    <lineage>
        <taxon>Bacteria</taxon>
        <taxon>Pseudomonadati</taxon>
        <taxon>Pseudomonadota</taxon>
        <taxon>Alphaproteobacteria</taxon>
        <taxon>Sphingomonadales</taxon>
        <taxon>Sphingomonadaceae</taxon>
        <taxon>Sphingomonas</taxon>
    </lineage>
</organism>
<dbReference type="SUPFAM" id="SSF46785">
    <property type="entry name" value="Winged helix' DNA-binding domain"/>
    <property type="match status" value="1"/>
</dbReference>
<proteinExistence type="predicted"/>
<dbReference type="InterPro" id="IPR036390">
    <property type="entry name" value="WH_DNA-bd_sf"/>
</dbReference>
<name>A0A9X2KRB9_9SPHN</name>
<dbReference type="GO" id="GO:0045892">
    <property type="term" value="P:negative regulation of DNA-templated transcription"/>
    <property type="evidence" value="ECO:0007669"/>
    <property type="project" value="TreeGrafter"/>
</dbReference>
<dbReference type="AlphaFoldDB" id="A0A9X2KRB9"/>
<dbReference type="Pfam" id="PF09339">
    <property type="entry name" value="HTH_IclR"/>
    <property type="match status" value="1"/>
</dbReference>
<protein>
    <submittedName>
        <fullName evidence="6">Helix-turn-helix domain-containing protein</fullName>
    </submittedName>
</protein>
<dbReference type="PROSITE" id="PS51078">
    <property type="entry name" value="ICLR_ED"/>
    <property type="match status" value="1"/>
</dbReference>
<evidence type="ECO:0000313" key="7">
    <source>
        <dbReference type="Proteomes" id="UP001139486"/>
    </source>
</evidence>